<evidence type="ECO:0000313" key="2">
    <source>
        <dbReference type="EMBL" id="AZS32944.1"/>
    </source>
</evidence>
<reference evidence="2" key="1">
    <citation type="submission" date="2018-11" db="EMBL/GenBank/DDBJ databases">
        <title>Full-length genome sequence of the Simian Foamy Virus infecting a Papio anubis.</title>
        <authorList>
            <person name="Jegado B."/>
            <person name="Mahieux R."/>
        </authorList>
    </citation>
    <scope>NUCLEOTIDE SEQUENCE</scope>
    <source>
        <strain evidence="2">SFVpanubis</strain>
    </source>
</reference>
<protein>
    <submittedName>
        <fullName evidence="2">Bet</fullName>
    </submittedName>
</protein>
<dbReference type="InterPro" id="IPR004956">
    <property type="entry name" value="Foamy_BEL"/>
</dbReference>
<dbReference type="EMBL" id="MK241969">
    <property type="protein sequence ID" value="AZS32944.1"/>
    <property type="molecule type" value="Genomic_DNA"/>
</dbReference>
<feature type="compositionally biased region" description="Basic and acidic residues" evidence="1">
    <location>
        <begin position="1"/>
        <end position="17"/>
    </location>
</feature>
<evidence type="ECO:0000256" key="1">
    <source>
        <dbReference type="SAM" id="MobiDB-lite"/>
    </source>
</evidence>
<accession>A0A3S9W1I2</accession>
<dbReference type="Pfam" id="PF03274">
    <property type="entry name" value="Foamy_BEL"/>
    <property type="match status" value="1"/>
</dbReference>
<dbReference type="GO" id="GO:0045893">
    <property type="term" value="P:positive regulation of DNA-templated transcription"/>
    <property type="evidence" value="ECO:0007669"/>
    <property type="project" value="InterPro"/>
</dbReference>
<sequence length="494" mass="55658">MASWEKKKELTHLHAPEDNPLADLSILLDMDEMDPNDSKDDNPGASKFAEQLEARPGPSNEKTYQLGYKDKEDQRPDLKLRDWVPDPEHMTQLNLSSPESGLILSEDIVKSFSSLRLGPGAPDVNKPVSQGPILPVVTPWPLCQDHAAPTLYSILDAYTRGYQNQQLQTPPWLWQCQEDHFGNKCTMTQFLVPPLGQVTIKLYNNHTVIVVCQSVDPWENDNQSGGVQQPCCKYEPRIPCDRGLCFKIIYGGNIWNKQDQSCWLIGLDEGHEYGSFNLSSGDLKLLKESRPYPYGKPGEDSLLQYAVQVKMKVTGAPLDPLVMAIKALWFQRALICEPENSGIGEGKKPSGYTQALLAYGSQLGCSEERVWLTATGQIKPDELAYWKYKDQYFMWPLVPNKHSPGWLRHAVRHRLSRFATLTDLQKVADELLPKGYSIETPDGIKVTSNRKVHYAVEGTLKEYYAKMSEIEKKYGGGLSSNSDTDYSEDTPDED</sequence>
<dbReference type="GO" id="GO:0016032">
    <property type="term" value="P:viral process"/>
    <property type="evidence" value="ECO:0007669"/>
    <property type="project" value="InterPro"/>
</dbReference>
<name>A0A3S9W1I2_9RETR</name>
<gene>
    <name evidence="2" type="primary">Bet</name>
</gene>
<feature type="region of interest" description="Disordered" evidence="1">
    <location>
        <begin position="1"/>
        <end position="20"/>
    </location>
</feature>
<feature type="region of interest" description="Disordered" evidence="1">
    <location>
        <begin position="28"/>
        <end position="64"/>
    </location>
</feature>
<organism evidence="2">
    <name type="scientific">Simian foamy virus</name>
    <dbReference type="NCBI Taxonomy" id="11642"/>
    <lineage>
        <taxon>Viruses</taxon>
        <taxon>Riboviria</taxon>
        <taxon>Pararnavirae</taxon>
        <taxon>Artverviricota</taxon>
        <taxon>Revtraviricetes</taxon>
        <taxon>Ortervirales</taxon>
        <taxon>Retroviridae</taxon>
        <taxon>Spumaretrovirinae</taxon>
        <taxon>Simiispumavirus</taxon>
        <taxon>Simiispumavirus pantrosch</taxon>
    </lineage>
</organism>
<proteinExistence type="predicted"/>
<feature type="compositionally biased region" description="Acidic residues" evidence="1">
    <location>
        <begin position="485"/>
        <end position="494"/>
    </location>
</feature>
<feature type="region of interest" description="Disordered" evidence="1">
    <location>
        <begin position="474"/>
        <end position="494"/>
    </location>
</feature>